<reference evidence="2" key="1">
    <citation type="journal article" date="2020" name="Nature">
        <title>Giant virus diversity and host interactions through global metagenomics.</title>
        <authorList>
            <person name="Schulz F."/>
            <person name="Roux S."/>
            <person name="Paez-Espino D."/>
            <person name="Jungbluth S."/>
            <person name="Walsh D.A."/>
            <person name="Denef V.J."/>
            <person name="McMahon K.D."/>
            <person name="Konstantinidis K.T."/>
            <person name="Eloe-Fadrosh E.A."/>
            <person name="Kyrpides N.C."/>
            <person name="Woyke T."/>
        </authorList>
    </citation>
    <scope>NUCLEOTIDE SEQUENCE</scope>
    <source>
        <strain evidence="2">GVMAG-M-3300027810-10</strain>
    </source>
</reference>
<evidence type="ECO:0000256" key="1">
    <source>
        <dbReference type="SAM" id="Phobius"/>
    </source>
</evidence>
<name>A0A6C0LK73_9ZZZZ</name>
<sequence length="105" mass="11743">MEVKLLGFIFRVEVVVICIILGWIIGAHLFCSCCRVTPYEGFELIKDSVENMVSEVVNSAGIDYKMSAGIELKKSPNKEVVGFIDDFQKQHENVEYSSSSCSSKK</sequence>
<dbReference type="AlphaFoldDB" id="A0A6C0LK73"/>
<evidence type="ECO:0000313" key="2">
    <source>
        <dbReference type="EMBL" id="QHU29944.1"/>
    </source>
</evidence>
<keyword evidence="1" id="KW-0812">Transmembrane</keyword>
<dbReference type="EMBL" id="MN740499">
    <property type="protein sequence ID" value="QHU29944.1"/>
    <property type="molecule type" value="Genomic_DNA"/>
</dbReference>
<keyword evidence="1" id="KW-1133">Transmembrane helix</keyword>
<keyword evidence="1" id="KW-0472">Membrane</keyword>
<accession>A0A6C0LK73</accession>
<feature type="transmembrane region" description="Helical" evidence="1">
    <location>
        <begin position="12"/>
        <end position="30"/>
    </location>
</feature>
<proteinExistence type="predicted"/>
<protein>
    <submittedName>
        <fullName evidence="2">Uncharacterized protein</fullName>
    </submittedName>
</protein>
<dbReference type="PROSITE" id="PS51257">
    <property type="entry name" value="PROKAR_LIPOPROTEIN"/>
    <property type="match status" value="1"/>
</dbReference>
<organism evidence="2">
    <name type="scientific">viral metagenome</name>
    <dbReference type="NCBI Taxonomy" id="1070528"/>
    <lineage>
        <taxon>unclassified sequences</taxon>
        <taxon>metagenomes</taxon>
        <taxon>organismal metagenomes</taxon>
    </lineage>
</organism>